<comment type="caution">
    <text evidence="1">The sequence shown here is derived from an EMBL/GenBank/DDBJ whole genome shotgun (WGS) entry which is preliminary data.</text>
</comment>
<proteinExistence type="predicted"/>
<evidence type="ECO:0000313" key="1">
    <source>
        <dbReference type="EMBL" id="KYO39232.1"/>
    </source>
</evidence>
<gene>
    <name evidence="1" type="ORF">Y1Q_0004861</name>
</gene>
<dbReference type="AlphaFoldDB" id="A0A151NQV0"/>
<accession>A0A151NQV0</accession>
<keyword evidence="2" id="KW-1185">Reference proteome</keyword>
<dbReference type="Proteomes" id="UP000050525">
    <property type="component" value="Unassembled WGS sequence"/>
</dbReference>
<dbReference type="EMBL" id="AKHW03002337">
    <property type="protein sequence ID" value="KYO39232.1"/>
    <property type="molecule type" value="Genomic_DNA"/>
</dbReference>
<reference evidence="1 2" key="1">
    <citation type="journal article" date="2012" name="Genome Biol.">
        <title>Sequencing three crocodilian genomes to illuminate the evolution of archosaurs and amniotes.</title>
        <authorList>
            <person name="St John J.A."/>
            <person name="Braun E.L."/>
            <person name="Isberg S.R."/>
            <person name="Miles L.G."/>
            <person name="Chong A.Y."/>
            <person name="Gongora J."/>
            <person name="Dalzell P."/>
            <person name="Moran C."/>
            <person name="Bed'hom B."/>
            <person name="Abzhanov A."/>
            <person name="Burgess S.C."/>
            <person name="Cooksey A.M."/>
            <person name="Castoe T.A."/>
            <person name="Crawford N.G."/>
            <person name="Densmore L.D."/>
            <person name="Drew J.C."/>
            <person name="Edwards S.V."/>
            <person name="Faircloth B.C."/>
            <person name="Fujita M.K."/>
            <person name="Greenwold M.J."/>
            <person name="Hoffmann F.G."/>
            <person name="Howard J.M."/>
            <person name="Iguchi T."/>
            <person name="Janes D.E."/>
            <person name="Khan S.Y."/>
            <person name="Kohno S."/>
            <person name="de Koning A.J."/>
            <person name="Lance S.L."/>
            <person name="McCarthy F.M."/>
            <person name="McCormack J.E."/>
            <person name="Merchant M.E."/>
            <person name="Peterson D.G."/>
            <person name="Pollock D.D."/>
            <person name="Pourmand N."/>
            <person name="Raney B.J."/>
            <person name="Roessler K.A."/>
            <person name="Sanford J.R."/>
            <person name="Sawyer R.H."/>
            <person name="Schmidt C.J."/>
            <person name="Triplett E.W."/>
            <person name="Tuberville T.D."/>
            <person name="Venegas-Anaya M."/>
            <person name="Howard J.T."/>
            <person name="Jarvis E.D."/>
            <person name="Guillette L.J.Jr."/>
            <person name="Glenn T.C."/>
            <person name="Green R.E."/>
            <person name="Ray D.A."/>
        </authorList>
    </citation>
    <scope>NUCLEOTIDE SEQUENCE [LARGE SCALE GENOMIC DNA]</scope>
    <source>
        <strain evidence="1">KSC_2009_1</strain>
    </source>
</reference>
<organism evidence="1 2">
    <name type="scientific">Alligator mississippiensis</name>
    <name type="common">American alligator</name>
    <dbReference type="NCBI Taxonomy" id="8496"/>
    <lineage>
        <taxon>Eukaryota</taxon>
        <taxon>Metazoa</taxon>
        <taxon>Chordata</taxon>
        <taxon>Craniata</taxon>
        <taxon>Vertebrata</taxon>
        <taxon>Euteleostomi</taxon>
        <taxon>Archelosauria</taxon>
        <taxon>Archosauria</taxon>
        <taxon>Crocodylia</taxon>
        <taxon>Alligatoridae</taxon>
        <taxon>Alligatorinae</taxon>
        <taxon>Alligator</taxon>
    </lineage>
</organism>
<evidence type="ECO:0000313" key="2">
    <source>
        <dbReference type="Proteomes" id="UP000050525"/>
    </source>
</evidence>
<name>A0A151NQV0_ALLMI</name>
<protein>
    <submittedName>
        <fullName evidence="1">Uncharacterized protein</fullName>
    </submittedName>
</protein>
<sequence length="111" mass="12750">MQKPAAWANDPTRALQPERNVASWSNQLPGLQPKEMPETAYSRGSLRLGPSLIACLWIIWWLTLRDTSLDSGLIRKDLCDTWHLNLCIFTVQHRQQFCTTSTWTCVIYSSL</sequence>